<evidence type="ECO:0000256" key="1">
    <source>
        <dbReference type="SAM" id="MobiDB-lite"/>
    </source>
</evidence>
<keyword evidence="2" id="KW-1133">Transmembrane helix</keyword>
<keyword evidence="2" id="KW-0812">Transmembrane</keyword>
<accession>A0A6J4RFK2</accession>
<feature type="transmembrane region" description="Helical" evidence="2">
    <location>
        <begin position="244"/>
        <end position="274"/>
    </location>
</feature>
<dbReference type="PANTHER" id="PTHR30199">
    <property type="entry name" value="MFS FAMILY TRANSPORTER, PREDICTED SUBSTRATE BENZOATE"/>
    <property type="match status" value="1"/>
</dbReference>
<dbReference type="GO" id="GO:0042925">
    <property type="term" value="F:benzoate transmembrane transporter activity"/>
    <property type="evidence" value="ECO:0007669"/>
    <property type="project" value="InterPro"/>
</dbReference>
<dbReference type="Pfam" id="PF03594">
    <property type="entry name" value="BenE"/>
    <property type="match status" value="1"/>
</dbReference>
<feature type="region of interest" description="Disordered" evidence="1">
    <location>
        <begin position="387"/>
        <end position="425"/>
    </location>
</feature>
<dbReference type="AlphaFoldDB" id="A0A6J4RFK2"/>
<protein>
    <submittedName>
        <fullName evidence="3">Benzoate transport protein</fullName>
    </submittedName>
</protein>
<feature type="transmembrane region" description="Helical" evidence="2">
    <location>
        <begin position="166"/>
        <end position="184"/>
    </location>
</feature>
<feature type="transmembrane region" description="Helical" evidence="2">
    <location>
        <begin position="145"/>
        <end position="161"/>
    </location>
</feature>
<name>A0A6J4RFK2_9ACTN</name>
<feature type="transmembrane region" description="Helical" evidence="2">
    <location>
        <begin position="346"/>
        <end position="379"/>
    </location>
</feature>
<feature type="transmembrane region" description="Helical" evidence="2">
    <location>
        <begin position="120"/>
        <end position="139"/>
    </location>
</feature>
<dbReference type="EMBL" id="CADCVO010000027">
    <property type="protein sequence ID" value="CAA9467479.1"/>
    <property type="molecule type" value="Genomic_DNA"/>
</dbReference>
<feature type="transmembrane region" description="Helical" evidence="2">
    <location>
        <begin position="196"/>
        <end position="223"/>
    </location>
</feature>
<gene>
    <name evidence="3" type="ORF">AVDCRST_MAG13-165</name>
</gene>
<feature type="compositionally biased region" description="Low complexity" evidence="1">
    <location>
        <begin position="387"/>
        <end position="397"/>
    </location>
</feature>
<evidence type="ECO:0000313" key="3">
    <source>
        <dbReference type="EMBL" id="CAA9467479.1"/>
    </source>
</evidence>
<dbReference type="InterPro" id="IPR004711">
    <property type="entry name" value="Benzoate_Transporter"/>
</dbReference>
<keyword evidence="2" id="KW-0472">Membrane</keyword>
<feature type="transmembrane region" description="Helical" evidence="2">
    <location>
        <begin position="42"/>
        <end position="62"/>
    </location>
</feature>
<proteinExistence type="predicted"/>
<feature type="transmembrane region" description="Helical" evidence="2">
    <location>
        <begin position="87"/>
        <end position="108"/>
    </location>
</feature>
<dbReference type="PANTHER" id="PTHR30199:SF0">
    <property type="entry name" value="INNER MEMBRANE PROTEIN YDCO"/>
    <property type="match status" value="1"/>
</dbReference>
<organism evidence="3">
    <name type="scientific">uncultured Solirubrobacteraceae bacterium</name>
    <dbReference type="NCBI Taxonomy" id="1162706"/>
    <lineage>
        <taxon>Bacteria</taxon>
        <taxon>Bacillati</taxon>
        <taxon>Actinomycetota</taxon>
        <taxon>Thermoleophilia</taxon>
        <taxon>Solirubrobacterales</taxon>
        <taxon>Solirubrobacteraceae</taxon>
        <taxon>environmental samples</taxon>
    </lineage>
</organism>
<feature type="transmembrane region" description="Helical" evidence="2">
    <location>
        <begin position="316"/>
        <end position="340"/>
    </location>
</feature>
<feature type="transmembrane region" description="Helical" evidence="2">
    <location>
        <begin position="286"/>
        <end position="309"/>
    </location>
</feature>
<feature type="transmembrane region" description="Helical" evidence="2">
    <location>
        <begin position="6"/>
        <end position="30"/>
    </location>
</feature>
<reference evidence="3" key="1">
    <citation type="submission" date="2020-02" db="EMBL/GenBank/DDBJ databases">
        <authorList>
            <person name="Meier V. D."/>
        </authorList>
    </citation>
    <scope>NUCLEOTIDE SEQUENCE</scope>
    <source>
        <strain evidence="3">AVDCRST_MAG13</strain>
    </source>
</reference>
<dbReference type="GO" id="GO:0005886">
    <property type="term" value="C:plasma membrane"/>
    <property type="evidence" value="ECO:0007669"/>
    <property type="project" value="TreeGrafter"/>
</dbReference>
<evidence type="ECO:0000256" key="2">
    <source>
        <dbReference type="SAM" id="Phobius"/>
    </source>
</evidence>
<sequence length="425" mass="40925">MRGASQPVLAGLVTALVGFAGAFTVVLAGLRGAGATAEQAASGLLALCVTMGLCSIVLGLRLRMPVAMAWSTPGAALLASSGPPDGGWPAAVGAFVVCGILLVLTGFWRPLGRAIAAIPAPLAAAMLAGVLLPLCLAPARAAAELPWQGLPVVLVWAVLALTARRWAVPGAVVAAAVVVALDPAGPAPSAGDLVPVVALTAPVLEAGALVGLALPLFLVTMASQNVPGMSVLASFGFRPDLRPILVSTGAATIAGAPLGGHAVNLAAITAALTAGPEAGPDPDRRWIASVAAGAAHIAMGLGAGAATALVATAPALLVEAVAGLALLGALASALATAMGSAAHRDAAIACLAVSASGITVLGISAPFWGLVAGLALWAAGRRLAGRPGAAPEGARGASSSLGEQKATLVGSAMTSEGSAGPAAPR</sequence>
<dbReference type="NCBIfam" id="TIGR00843">
    <property type="entry name" value="benE"/>
    <property type="match status" value="1"/>
</dbReference>